<keyword evidence="1" id="KW-0812">Transmembrane</keyword>
<evidence type="ECO:0008006" key="4">
    <source>
        <dbReference type="Google" id="ProtNLM"/>
    </source>
</evidence>
<proteinExistence type="predicted"/>
<accession>A0A0G0WMJ6</accession>
<evidence type="ECO:0000313" key="3">
    <source>
        <dbReference type="Proteomes" id="UP000034380"/>
    </source>
</evidence>
<reference evidence="2 3" key="1">
    <citation type="journal article" date="2015" name="Nature">
        <title>rRNA introns, odd ribosomes, and small enigmatic genomes across a large radiation of phyla.</title>
        <authorList>
            <person name="Brown C.T."/>
            <person name="Hug L.A."/>
            <person name="Thomas B.C."/>
            <person name="Sharon I."/>
            <person name="Castelle C.J."/>
            <person name="Singh A."/>
            <person name="Wilkins M.J."/>
            <person name="Williams K.H."/>
            <person name="Banfield J.F."/>
        </authorList>
    </citation>
    <scope>NUCLEOTIDE SEQUENCE [LARGE SCALE GENOMIC DNA]</scope>
</reference>
<protein>
    <recommendedName>
        <fullName evidence="4">DUF4012 domain-containing protein</fullName>
    </recommendedName>
</protein>
<gene>
    <name evidence="2" type="ORF">UU70_C0002G0003</name>
</gene>
<evidence type="ECO:0000313" key="2">
    <source>
        <dbReference type="EMBL" id="KKS13979.1"/>
    </source>
</evidence>
<name>A0A0G0WMJ6_9BACT</name>
<comment type="caution">
    <text evidence="2">The sequence shown here is derived from an EMBL/GenBank/DDBJ whole genome shotgun (WGS) entry which is preliminary data.</text>
</comment>
<dbReference type="InterPro" id="IPR025101">
    <property type="entry name" value="DUF4012"/>
</dbReference>
<keyword evidence="1" id="KW-1133">Transmembrane helix</keyword>
<evidence type="ECO:0000256" key="1">
    <source>
        <dbReference type="SAM" id="Phobius"/>
    </source>
</evidence>
<dbReference type="Proteomes" id="UP000034380">
    <property type="component" value="Unassembled WGS sequence"/>
</dbReference>
<sequence length="823" mass="91612">MIKVKYKITMAMFDIRPIDDSGNIDFSKISGIQSVLNLGRKFRISKNGGLVSAIKYPIFKKKKATDDKKIKSPIEEFELFLNKESDTRTILASFGVEFHGEKNSKLRYKPIVATKFNENEEIIPILASVDEPIGENYKNTLAQINLRIPVKSQGDLIGEPKRVDAFSLGILTLKAPQEAQGSKELDMWVKDFGNKTSDFASKISKFSRVRSLVIVGLFGLTVFGYYGLNIKNQLIVEGNSAVANIENAGENIKNMDFVSASNNFAQAYLEFSKAGDSMNFLGAGISSLLSDLPGAGKLKSAKNLVEAGKLMANAGQAMSDAMGELAKTNLILNPFEQTTGSNVSIGEISSSLKKALTLSKKNLGKAKQLLADVDDSSIPEDKKASFEEFKSKLPLFEKLVNDSADYSKFLEDFIGTKGTKKYLILFQNPSELRPTGGFPGTYGVVSFKDGKLQDFKVDDVYNLDGQLQELIIPPVQLQHITPNWGMRDANWFIDFPASARKMTAFFKKEAGYDVDGVITFSPQIVAHILDIVGPVEMPEYNLTLDSKNLFSALQEEVEYKGDRKQPKQIIVDLAPKMLQKLYSADSGKWLEVFNVLVSSMEKKDILMYFRDLNLESFSVDKGFSGKVADTDSDYLMVTFSNVKGSKTDLVMGSSLKVQTTTENGDVKHKVSITRTHNGGDSEYGFYNKQSPAYVRVLVPENAEFVGLAGNSRPDFKPLIDYANSGFKKDEDLVKFEEESYTDKETGVTIYKEAGKTEYGFWMIINPGDTKTIDLEYTLPSSGEGYQFYIQKQPGLDINDLKFYMDGKLYFEGRLDKDIIINPR</sequence>
<dbReference type="EMBL" id="LCBQ01000002">
    <property type="protein sequence ID" value="KKS13979.1"/>
    <property type="molecule type" value="Genomic_DNA"/>
</dbReference>
<organism evidence="2 3">
    <name type="scientific">Candidatus Yanofskybacteria bacterium GW2011_GWA1_41_6</name>
    <dbReference type="NCBI Taxonomy" id="1619020"/>
    <lineage>
        <taxon>Bacteria</taxon>
        <taxon>Candidatus Yanofskyibacteriota</taxon>
    </lineage>
</organism>
<keyword evidence="1" id="KW-0472">Membrane</keyword>
<dbReference type="AlphaFoldDB" id="A0A0G0WMJ6"/>
<dbReference type="Pfam" id="PF13196">
    <property type="entry name" value="DUF4012"/>
    <property type="match status" value="1"/>
</dbReference>
<feature type="transmembrane region" description="Helical" evidence="1">
    <location>
        <begin position="209"/>
        <end position="228"/>
    </location>
</feature>